<protein>
    <submittedName>
        <fullName evidence="3">Uncharacterized protein</fullName>
    </submittedName>
</protein>
<name>A0A381VUF1_9ZZZZ</name>
<proteinExistence type="predicted"/>
<organism evidence="3">
    <name type="scientific">marine metagenome</name>
    <dbReference type="NCBI Taxonomy" id="408172"/>
    <lineage>
        <taxon>unclassified sequences</taxon>
        <taxon>metagenomes</taxon>
        <taxon>ecological metagenomes</taxon>
    </lineage>
</organism>
<reference evidence="3" key="1">
    <citation type="submission" date="2018-05" db="EMBL/GenBank/DDBJ databases">
        <authorList>
            <person name="Lanie J.A."/>
            <person name="Ng W.-L."/>
            <person name="Kazmierczak K.M."/>
            <person name="Andrzejewski T.M."/>
            <person name="Davidsen T.M."/>
            <person name="Wayne K.J."/>
            <person name="Tettelin H."/>
            <person name="Glass J.I."/>
            <person name="Rusch D."/>
            <person name="Podicherti R."/>
            <person name="Tsui H.-C.T."/>
            <person name="Winkler M.E."/>
        </authorList>
    </citation>
    <scope>NUCLEOTIDE SEQUENCE</scope>
</reference>
<accession>A0A381VUF1</accession>
<sequence length="332" mass="36289">MKFIQAIFIVLFTSLSTITLADTTSSGATTNDQTNTSGSNTTISGGYSSESTTTYEDGSSSDTTSTTTNTTTNTSNASRQPVPTASAPSMSAYSQDICATGQSAGVQTPVFGVSSGSTVRDMNCERMKLSKLLNDYGMKVAAVAILCQDPRVFEAMEQAGTPCPFEGKIGGAAVKQWKKYDIERPDYDKYMEKMDDRLKIDERIARDEGTIAENESLKTNINNVAKENSQLQKDIEKLKKVQAELIAAQEAEIKRLQQLVADREEEERQAAIEAAELSVEEQEAADWAEAEITRQENLRNIHEELPENATVEITDEGRVKLTIPLTNVTPGR</sequence>
<feature type="compositionally biased region" description="Polar residues" evidence="2">
    <location>
        <begin position="24"/>
        <end position="33"/>
    </location>
</feature>
<dbReference type="AlphaFoldDB" id="A0A381VUF1"/>
<feature type="region of interest" description="Disordered" evidence="2">
    <location>
        <begin position="24"/>
        <end position="89"/>
    </location>
</feature>
<keyword evidence="1" id="KW-0175">Coiled coil</keyword>
<evidence type="ECO:0000313" key="3">
    <source>
        <dbReference type="EMBL" id="SVA43930.1"/>
    </source>
</evidence>
<feature type="coiled-coil region" evidence="1">
    <location>
        <begin position="214"/>
        <end position="283"/>
    </location>
</feature>
<feature type="compositionally biased region" description="Polar residues" evidence="2">
    <location>
        <begin position="76"/>
        <end position="89"/>
    </location>
</feature>
<feature type="compositionally biased region" description="Low complexity" evidence="2">
    <location>
        <begin position="34"/>
        <end position="75"/>
    </location>
</feature>
<gene>
    <name evidence="3" type="ORF">METZ01_LOCUS96784</name>
</gene>
<evidence type="ECO:0000256" key="1">
    <source>
        <dbReference type="SAM" id="Coils"/>
    </source>
</evidence>
<evidence type="ECO:0000256" key="2">
    <source>
        <dbReference type="SAM" id="MobiDB-lite"/>
    </source>
</evidence>
<dbReference type="EMBL" id="UINC01009819">
    <property type="protein sequence ID" value="SVA43930.1"/>
    <property type="molecule type" value="Genomic_DNA"/>
</dbReference>